<comment type="caution">
    <text evidence="1">The sequence shown here is derived from an EMBL/GenBank/DDBJ whole genome shotgun (WGS) entry which is preliminary data.</text>
</comment>
<accession>A0A7J6NQ33</accession>
<dbReference type="Proteomes" id="UP000574390">
    <property type="component" value="Unassembled WGS sequence"/>
</dbReference>
<name>A0A7J6NQ33_PEROL</name>
<evidence type="ECO:0000313" key="1">
    <source>
        <dbReference type="EMBL" id="KAF4685796.1"/>
    </source>
</evidence>
<dbReference type="EMBL" id="JABANM010036997">
    <property type="protein sequence ID" value="KAF4685796.1"/>
    <property type="molecule type" value="Genomic_DNA"/>
</dbReference>
<reference evidence="1 2" key="1">
    <citation type="submission" date="2020-04" db="EMBL/GenBank/DDBJ databases">
        <title>Perkinsus olseni comparative genomics.</title>
        <authorList>
            <person name="Bogema D.R."/>
        </authorList>
    </citation>
    <scope>NUCLEOTIDE SEQUENCE [LARGE SCALE GENOMIC DNA]</scope>
    <source>
        <strain evidence="1">ATCC PRA-205</strain>
    </source>
</reference>
<evidence type="ECO:0000313" key="2">
    <source>
        <dbReference type="Proteomes" id="UP000574390"/>
    </source>
</evidence>
<organism evidence="1 2">
    <name type="scientific">Perkinsus olseni</name>
    <name type="common">Perkinsus atlanticus</name>
    <dbReference type="NCBI Taxonomy" id="32597"/>
    <lineage>
        <taxon>Eukaryota</taxon>
        <taxon>Sar</taxon>
        <taxon>Alveolata</taxon>
        <taxon>Perkinsozoa</taxon>
        <taxon>Perkinsea</taxon>
        <taxon>Perkinsida</taxon>
        <taxon>Perkinsidae</taxon>
        <taxon>Perkinsus</taxon>
    </lineage>
</organism>
<sequence>MCRIFYPGSQLSVHRRIIDDGSVSIELNVWETSVEADFKSVEYREKPDGNAWLQYWKGPTAGTIEGSTEDIKRTFAEILPFTHIMKTLKNRIDGITNDGQCRELIDFIETHPTAEYKESGRAWLEKFLIDKEDRAFELLQQHGGEIYTYKYE</sequence>
<protein>
    <submittedName>
        <fullName evidence="1">Uncharacterized protein</fullName>
    </submittedName>
</protein>
<gene>
    <name evidence="1" type="ORF">FOZ62_004711</name>
</gene>
<proteinExistence type="predicted"/>
<dbReference type="AlphaFoldDB" id="A0A7J6NQ33"/>